<dbReference type="EMBL" id="QTSX02007162">
    <property type="protein sequence ID" value="KAJ9050303.1"/>
    <property type="molecule type" value="Genomic_DNA"/>
</dbReference>
<protein>
    <submittedName>
        <fullName evidence="1">Uncharacterized protein</fullName>
    </submittedName>
</protein>
<evidence type="ECO:0000313" key="1">
    <source>
        <dbReference type="EMBL" id="KAJ9050303.1"/>
    </source>
</evidence>
<organism evidence="1 2">
    <name type="scientific">Entomophthora muscae</name>
    <dbReference type="NCBI Taxonomy" id="34485"/>
    <lineage>
        <taxon>Eukaryota</taxon>
        <taxon>Fungi</taxon>
        <taxon>Fungi incertae sedis</taxon>
        <taxon>Zoopagomycota</taxon>
        <taxon>Entomophthoromycotina</taxon>
        <taxon>Entomophthoromycetes</taxon>
        <taxon>Entomophthorales</taxon>
        <taxon>Entomophthoraceae</taxon>
        <taxon>Entomophthora</taxon>
    </lineage>
</organism>
<reference evidence="1" key="1">
    <citation type="submission" date="2022-04" db="EMBL/GenBank/DDBJ databases">
        <title>Genome of the entomopathogenic fungus Entomophthora muscae.</title>
        <authorList>
            <person name="Elya C."/>
            <person name="Lovett B.R."/>
            <person name="Lee E."/>
            <person name="Macias A.M."/>
            <person name="Hajek A.E."/>
            <person name="De Bivort B.L."/>
            <person name="Kasson M.T."/>
            <person name="De Fine Licht H.H."/>
            <person name="Stajich J.E."/>
        </authorList>
    </citation>
    <scope>NUCLEOTIDE SEQUENCE</scope>
    <source>
        <strain evidence="1">Berkeley</strain>
    </source>
</reference>
<comment type="caution">
    <text evidence="1">The sequence shown here is derived from an EMBL/GenBank/DDBJ whole genome shotgun (WGS) entry which is preliminary data.</text>
</comment>
<keyword evidence="2" id="KW-1185">Reference proteome</keyword>
<dbReference type="Proteomes" id="UP001165960">
    <property type="component" value="Unassembled WGS sequence"/>
</dbReference>
<gene>
    <name evidence="1" type="ORF">DSO57_1015694</name>
</gene>
<name>A0ACC2RJS9_9FUNG</name>
<evidence type="ECO:0000313" key="2">
    <source>
        <dbReference type="Proteomes" id="UP001165960"/>
    </source>
</evidence>
<sequence>MNPVLGWVAFLFIIASVASSRQGSMTAGQHQLQARAYREKSDFDIHEMLRQINSERRRKGVRPLRISKRLTKAALIHSKDQHKQREMVHSGSDGSSVGVRAKRKNYKYRFIAENIHHRTGTTKEIMHDFIKSKKHYYNMLSPKYKDFGAAMYKNYWTQVYGKTLRPRKKHRKSTRKRTTRRRK</sequence>
<proteinExistence type="predicted"/>
<accession>A0ACC2RJS9</accession>